<evidence type="ECO:0008006" key="4">
    <source>
        <dbReference type="Google" id="ProtNLM"/>
    </source>
</evidence>
<gene>
    <name evidence="2" type="ORF">GCM10023307_34720</name>
</gene>
<proteinExistence type="predicted"/>
<feature type="region of interest" description="Disordered" evidence="1">
    <location>
        <begin position="107"/>
        <end position="138"/>
    </location>
</feature>
<dbReference type="PROSITE" id="PS51257">
    <property type="entry name" value="PROKAR_LIPOPROTEIN"/>
    <property type="match status" value="1"/>
</dbReference>
<organism evidence="2 3">
    <name type="scientific">Lysobacter hankyongensis</name>
    <dbReference type="NCBI Taxonomy" id="1176535"/>
    <lineage>
        <taxon>Bacteria</taxon>
        <taxon>Pseudomonadati</taxon>
        <taxon>Pseudomonadota</taxon>
        <taxon>Gammaproteobacteria</taxon>
        <taxon>Lysobacterales</taxon>
        <taxon>Lysobacteraceae</taxon>
        <taxon>Lysobacter</taxon>
    </lineage>
</organism>
<sequence>MKFHMISDSIRHPLPARFTALLSLCFALSACERGSTSVATPTPATSAAASATAVAETVVLPDAEPSPSSPIDEKPVRAALDAFVASPRGWDVFGRLAGVTWHQTEPVPAPGAYGAEDTRTRTGKLPWTDTATRPSDVASEDQAGITLIGRESVESVAFRKFRPSTDYEAAIRAQLGDDVRLKLIADRCARVYGTRRANRRGTAFYELHLGPAAPIYMEGNADSDTGKLGPGYTTYEFTRIRPDARIADMGCVSH</sequence>
<reference evidence="3" key="1">
    <citation type="journal article" date="2019" name="Int. J. Syst. Evol. Microbiol.">
        <title>The Global Catalogue of Microorganisms (GCM) 10K type strain sequencing project: providing services to taxonomists for standard genome sequencing and annotation.</title>
        <authorList>
            <consortium name="The Broad Institute Genomics Platform"/>
            <consortium name="The Broad Institute Genome Sequencing Center for Infectious Disease"/>
            <person name="Wu L."/>
            <person name="Ma J."/>
        </authorList>
    </citation>
    <scope>NUCLEOTIDE SEQUENCE [LARGE SCALE GENOMIC DNA]</scope>
    <source>
        <strain evidence="3">JCM 18204</strain>
    </source>
</reference>
<evidence type="ECO:0000256" key="1">
    <source>
        <dbReference type="SAM" id="MobiDB-lite"/>
    </source>
</evidence>
<evidence type="ECO:0000313" key="2">
    <source>
        <dbReference type="EMBL" id="GAA4805145.1"/>
    </source>
</evidence>
<protein>
    <recommendedName>
        <fullName evidence="4">Lipoprotein</fullName>
    </recommendedName>
</protein>
<name>A0ABP9CA36_9GAMM</name>
<keyword evidence="3" id="KW-1185">Reference proteome</keyword>
<dbReference type="RefSeq" id="WP_345304630.1">
    <property type="nucleotide sequence ID" value="NZ_BAABJE010000023.1"/>
</dbReference>
<accession>A0ABP9CA36</accession>
<evidence type="ECO:0000313" key="3">
    <source>
        <dbReference type="Proteomes" id="UP001499959"/>
    </source>
</evidence>
<dbReference type="EMBL" id="BAABJE010000023">
    <property type="protein sequence ID" value="GAA4805145.1"/>
    <property type="molecule type" value="Genomic_DNA"/>
</dbReference>
<dbReference type="Proteomes" id="UP001499959">
    <property type="component" value="Unassembled WGS sequence"/>
</dbReference>
<comment type="caution">
    <text evidence="2">The sequence shown here is derived from an EMBL/GenBank/DDBJ whole genome shotgun (WGS) entry which is preliminary data.</text>
</comment>